<organism evidence="1">
    <name type="scientific">Brachypodium distachyon</name>
    <name type="common">Purple false brome</name>
    <name type="synonym">Trachynia distachya</name>
    <dbReference type="NCBI Taxonomy" id="15368"/>
    <lineage>
        <taxon>Eukaryota</taxon>
        <taxon>Viridiplantae</taxon>
        <taxon>Streptophyta</taxon>
        <taxon>Embryophyta</taxon>
        <taxon>Tracheophyta</taxon>
        <taxon>Spermatophyta</taxon>
        <taxon>Magnoliopsida</taxon>
        <taxon>Liliopsida</taxon>
        <taxon>Poales</taxon>
        <taxon>Poaceae</taxon>
        <taxon>BOP clade</taxon>
        <taxon>Pooideae</taxon>
        <taxon>Stipodae</taxon>
        <taxon>Brachypodieae</taxon>
        <taxon>Brachypodium</taxon>
    </lineage>
</organism>
<gene>
    <name evidence="1" type="ORF">BRADI_3g48487v3</name>
</gene>
<evidence type="ECO:0000313" key="2">
    <source>
        <dbReference type="EnsemblPlants" id="PNT69042"/>
    </source>
</evidence>
<name>A0A2K2D429_BRADI</name>
<evidence type="ECO:0000313" key="3">
    <source>
        <dbReference type="Proteomes" id="UP000008810"/>
    </source>
</evidence>
<proteinExistence type="predicted"/>
<dbReference type="EMBL" id="CM000882">
    <property type="protein sequence ID" value="PNT69042.1"/>
    <property type="molecule type" value="Genomic_DNA"/>
</dbReference>
<reference evidence="2" key="3">
    <citation type="submission" date="2018-08" db="UniProtKB">
        <authorList>
            <consortium name="EnsemblPlants"/>
        </authorList>
    </citation>
    <scope>IDENTIFICATION</scope>
    <source>
        <strain evidence="2">cv. Bd21</strain>
    </source>
</reference>
<reference evidence="1" key="2">
    <citation type="submission" date="2017-06" db="EMBL/GenBank/DDBJ databases">
        <title>WGS assembly of Brachypodium distachyon.</title>
        <authorList>
            <consortium name="The International Brachypodium Initiative"/>
            <person name="Lucas S."/>
            <person name="Harmon-Smith M."/>
            <person name="Lail K."/>
            <person name="Tice H."/>
            <person name="Grimwood J."/>
            <person name="Bruce D."/>
            <person name="Barry K."/>
            <person name="Shu S."/>
            <person name="Lindquist E."/>
            <person name="Wang M."/>
            <person name="Pitluck S."/>
            <person name="Vogel J.P."/>
            <person name="Garvin D.F."/>
            <person name="Mockler T.C."/>
            <person name="Schmutz J."/>
            <person name="Rokhsar D."/>
            <person name="Bevan M.W."/>
        </authorList>
    </citation>
    <scope>NUCLEOTIDE SEQUENCE</scope>
    <source>
        <strain evidence="1">Bd21</strain>
    </source>
</reference>
<accession>A0A2K2D429</accession>
<protein>
    <submittedName>
        <fullName evidence="1 2">Uncharacterized protein</fullName>
    </submittedName>
</protein>
<dbReference type="AlphaFoldDB" id="A0A2K2D429"/>
<dbReference type="InParanoid" id="A0A2K2D429"/>
<dbReference type="Gramene" id="PNT69042">
    <property type="protein sequence ID" value="PNT69042"/>
    <property type="gene ID" value="BRADI_3g48487v3"/>
</dbReference>
<dbReference type="EnsemblPlants" id="PNT69042">
    <property type="protein sequence ID" value="PNT69042"/>
    <property type="gene ID" value="BRADI_3g48487v3"/>
</dbReference>
<evidence type="ECO:0000313" key="1">
    <source>
        <dbReference type="EMBL" id="PNT69042.1"/>
    </source>
</evidence>
<reference evidence="1 2" key="1">
    <citation type="journal article" date="2010" name="Nature">
        <title>Genome sequencing and analysis of the model grass Brachypodium distachyon.</title>
        <authorList>
            <consortium name="International Brachypodium Initiative"/>
        </authorList>
    </citation>
    <scope>NUCLEOTIDE SEQUENCE [LARGE SCALE GENOMIC DNA]</scope>
    <source>
        <strain evidence="1 2">Bd21</strain>
    </source>
</reference>
<dbReference type="Proteomes" id="UP000008810">
    <property type="component" value="Chromosome 3"/>
</dbReference>
<sequence>MRGWEGLRAFAWPSRLPAEGKHHYIRDCTCSRWMRRGSSLGFDTRRAAPLRAGCTCGGRSAYLTVCVCIFFFGKGIDSVSFRVDCGRSGDGSLD</sequence>
<keyword evidence="3" id="KW-1185">Reference proteome</keyword>